<dbReference type="SUPFAM" id="SSF53335">
    <property type="entry name" value="S-adenosyl-L-methionine-dependent methyltransferases"/>
    <property type="match status" value="1"/>
</dbReference>
<accession>A0A449BAU2</accession>
<dbReference type="PIRSF" id="PIRSF000398">
    <property type="entry name" value="M_m6A_EcoRV"/>
    <property type="match status" value="1"/>
</dbReference>
<comment type="similarity">
    <text evidence="1 8">Belongs to the N(4)/N(6)-methyltransferase family.</text>
</comment>
<dbReference type="InterPro" id="IPR012263">
    <property type="entry name" value="M_m6A_EcoRV"/>
</dbReference>
<evidence type="ECO:0000256" key="2">
    <source>
        <dbReference type="ARBA" id="ARBA00011900"/>
    </source>
</evidence>
<dbReference type="NCBIfam" id="TIGR00571">
    <property type="entry name" value="dam"/>
    <property type="match status" value="1"/>
</dbReference>
<feature type="binding site" evidence="7">
    <location>
        <position position="11"/>
    </location>
    <ligand>
        <name>S-adenosyl-L-methionine</name>
        <dbReference type="ChEBI" id="CHEBI:59789"/>
    </ligand>
</feature>
<feature type="binding site" evidence="7">
    <location>
        <position position="186"/>
    </location>
    <ligand>
        <name>S-adenosyl-L-methionine</name>
        <dbReference type="ChEBI" id="CHEBI:59789"/>
    </ligand>
</feature>
<keyword evidence="10" id="KW-1185">Reference proteome</keyword>
<dbReference type="PRINTS" id="PR00505">
    <property type="entry name" value="D12N6MTFRASE"/>
</dbReference>
<evidence type="ECO:0000256" key="8">
    <source>
        <dbReference type="RuleBase" id="RU361257"/>
    </source>
</evidence>
<comment type="catalytic activity">
    <reaction evidence="6 8">
        <text>a 2'-deoxyadenosine in DNA + S-adenosyl-L-methionine = an N(6)-methyl-2'-deoxyadenosine in DNA + S-adenosyl-L-homocysteine + H(+)</text>
        <dbReference type="Rhea" id="RHEA:15197"/>
        <dbReference type="Rhea" id="RHEA-COMP:12418"/>
        <dbReference type="Rhea" id="RHEA-COMP:12419"/>
        <dbReference type="ChEBI" id="CHEBI:15378"/>
        <dbReference type="ChEBI" id="CHEBI:57856"/>
        <dbReference type="ChEBI" id="CHEBI:59789"/>
        <dbReference type="ChEBI" id="CHEBI:90615"/>
        <dbReference type="ChEBI" id="CHEBI:90616"/>
        <dbReference type="EC" id="2.1.1.72"/>
    </reaction>
</comment>
<dbReference type="GO" id="GO:0006298">
    <property type="term" value="P:mismatch repair"/>
    <property type="evidence" value="ECO:0007669"/>
    <property type="project" value="TreeGrafter"/>
</dbReference>
<dbReference type="EC" id="2.1.1.72" evidence="2 8"/>
<dbReference type="GO" id="GO:0032259">
    <property type="term" value="P:methylation"/>
    <property type="evidence" value="ECO:0007669"/>
    <property type="project" value="UniProtKB-KW"/>
</dbReference>
<dbReference type="GO" id="GO:1904047">
    <property type="term" value="F:S-adenosyl-L-methionine binding"/>
    <property type="evidence" value="ECO:0007669"/>
    <property type="project" value="TreeGrafter"/>
</dbReference>
<evidence type="ECO:0000256" key="3">
    <source>
        <dbReference type="ARBA" id="ARBA00022603"/>
    </source>
</evidence>
<keyword evidence="4 8" id="KW-0808">Transferase</keyword>
<dbReference type="Gene3D" id="3.40.50.150">
    <property type="entry name" value="Vaccinia Virus protein VP39"/>
    <property type="match status" value="1"/>
</dbReference>
<dbReference type="KEGG" id="mcob:NCTC10184_00530"/>
<evidence type="ECO:0000313" key="10">
    <source>
        <dbReference type="Proteomes" id="UP000290876"/>
    </source>
</evidence>
<dbReference type="InterPro" id="IPR012327">
    <property type="entry name" value="MeTrfase_D12"/>
</dbReference>
<protein>
    <recommendedName>
        <fullName evidence="2 8">Site-specific DNA-methyltransferase (adenine-specific)</fullName>
        <ecNumber evidence="2 8">2.1.1.72</ecNumber>
    </recommendedName>
</protein>
<name>A0A449BAU2_9BACT</name>
<dbReference type="InterPro" id="IPR002052">
    <property type="entry name" value="DNA_methylase_N6_adenine_CS"/>
</dbReference>
<dbReference type="PANTHER" id="PTHR30481:SF3">
    <property type="entry name" value="DNA ADENINE METHYLASE"/>
    <property type="match status" value="1"/>
</dbReference>
<gene>
    <name evidence="9" type="primary">dam</name>
    <name evidence="9" type="ORF">NCTC10184_00530</name>
</gene>
<dbReference type="GO" id="GO:0043565">
    <property type="term" value="F:sequence-specific DNA binding"/>
    <property type="evidence" value="ECO:0007669"/>
    <property type="project" value="TreeGrafter"/>
</dbReference>
<sequence length="273" mass="31771">MQPFVKWVGGKRQLLDELVKRMPANFNRYFEPFVGGGALFFRVCPKDFIINDKNLELITTYKCLTNEECFESLCKNLEYHKLNHSEKHYLEVRHLDRERNFESLPNDVKGARLIYLNKSCFNGLYRVNSKGYFNVPSGKKKQVNIGKTQNLVNIFNYLKRKESQILNVDFEVAIASAKSGDFVYFDPPYDADESLLFTSYTKEAFGKNEQIRLSEVFKKLNKKGVFLMMSNSNTKLVNDLYSEFNIQIVQAKRLVSADNKGRKNVEEVIITNY</sequence>
<keyword evidence="3 8" id="KW-0489">Methyltransferase</keyword>
<feature type="binding site" evidence="7">
    <location>
        <position position="7"/>
    </location>
    <ligand>
        <name>S-adenosyl-L-methionine</name>
        <dbReference type="ChEBI" id="CHEBI:59789"/>
    </ligand>
</feature>
<evidence type="ECO:0000256" key="1">
    <source>
        <dbReference type="ARBA" id="ARBA00006594"/>
    </source>
</evidence>
<organism evidence="9 10">
    <name type="scientific">Mycoplasmopsis columbinasalis</name>
    <dbReference type="NCBI Taxonomy" id="114880"/>
    <lineage>
        <taxon>Bacteria</taxon>
        <taxon>Bacillati</taxon>
        <taxon>Mycoplasmatota</taxon>
        <taxon>Mycoplasmoidales</taxon>
        <taxon>Metamycoplasmataceae</taxon>
        <taxon>Mycoplasmopsis</taxon>
    </lineage>
</organism>
<feature type="binding site" evidence="7">
    <location>
        <position position="52"/>
    </location>
    <ligand>
        <name>S-adenosyl-L-methionine</name>
        <dbReference type="ChEBI" id="CHEBI:59789"/>
    </ligand>
</feature>
<evidence type="ECO:0000313" key="9">
    <source>
        <dbReference type="EMBL" id="VEU78290.1"/>
    </source>
</evidence>
<reference evidence="9 10" key="1">
    <citation type="submission" date="2019-01" db="EMBL/GenBank/DDBJ databases">
        <authorList>
            <consortium name="Pathogen Informatics"/>
        </authorList>
    </citation>
    <scope>NUCLEOTIDE SEQUENCE [LARGE SCALE GENOMIC DNA]</scope>
    <source>
        <strain evidence="9 10">NCTC10184</strain>
    </source>
</reference>
<evidence type="ECO:0000256" key="4">
    <source>
        <dbReference type="ARBA" id="ARBA00022679"/>
    </source>
</evidence>
<dbReference type="AlphaFoldDB" id="A0A449BAU2"/>
<dbReference type="Pfam" id="PF02086">
    <property type="entry name" value="MethyltransfD12"/>
    <property type="match status" value="1"/>
</dbReference>
<evidence type="ECO:0000256" key="6">
    <source>
        <dbReference type="ARBA" id="ARBA00047942"/>
    </source>
</evidence>
<proteinExistence type="inferred from homology"/>
<dbReference type="Proteomes" id="UP000290876">
    <property type="component" value="Chromosome"/>
</dbReference>
<dbReference type="GO" id="GO:0009007">
    <property type="term" value="F:site-specific DNA-methyltransferase (adenine-specific) activity"/>
    <property type="evidence" value="ECO:0007669"/>
    <property type="project" value="UniProtKB-UniRule"/>
</dbReference>
<dbReference type="InterPro" id="IPR029063">
    <property type="entry name" value="SAM-dependent_MTases_sf"/>
</dbReference>
<dbReference type="PANTHER" id="PTHR30481">
    <property type="entry name" value="DNA ADENINE METHYLASE"/>
    <property type="match status" value="1"/>
</dbReference>
<dbReference type="REBASE" id="298873">
    <property type="entry name" value="M.Mco10184I"/>
</dbReference>
<evidence type="ECO:0000256" key="5">
    <source>
        <dbReference type="ARBA" id="ARBA00022691"/>
    </source>
</evidence>
<dbReference type="EMBL" id="LR215043">
    <property type="protein sequence ID" value="VEU78290.1"/>
    <property type="molecule type" value="Genomic_DNA"/>
</dbReference>
<dbReference type="GO" id="GO:0009307">
    <property type="term" value="P:DNA restriction-modification system"/>
    <property type="evidence" value="ECO:0007669"/>
    <property type="project" value="InterPro"/>
</dbReference>
<dbReference type="Gene3D" id="1.10.1020.10">
    <property type="entry name" value="Adenine-specific Methyltransferase, Domain 2"/>
    <property type="match status" value="1"/>
</dbReference>
<evidence type="ECO:0000256" key="7">
    <source>
        <dbReference type="PIRSR" id="PIRSR000398-1"/>
    </source>
</evidence>
<keyword evidence="5 8" id="KW-0949">S-adenosyl-L-methionine</keyword>
<dbReference type="PROSITE" id="PS00092">
    <property type="entry name" value="N6_MTASE"/>
    <property type="match status" value="1"/>
</dbReference>
<dbReference type="InterPro" id="IPR023095">
    <property type="entry name" value="Ade_MeTrfase_dom_2"/>
</dbReference>